<organism evidence="1 2">
    <name type="scientific">Actibacterium atlanticum</name>
    <dbReference type="NCBI Taxonomy" id="1461693"/>
    <lineage>
        <taxon>Bacteria</taxon>
        <taxon>Pseudomonadati</taxon>
        <taxon>Pseudomonadota</taxon>
        <taxon>Alphaproteobacteria</taxon>
        <taxon>Rhodobacterales</taxon>
        <taxon>Roseobacteraceae</taxon>
        <taxon>Actibacterium</taxon>
    </lineage>
</organism>
<protein>
    <recommendedName>
        <fullName evidence="3">HPt domain-containing protein</fullName>
    </recommendedName>
</protein>
<evidence type="ECO:0000313" key="1">
    <source>
        <dbReference type="EMBL" id="KCV82254.1"/>
    </source>
</evidence>
<proteinExistence type="predicted"/>
<dbReference type="InterPro" id="IPR036641">
    <property type="entry name" value="HPT_dom_sf"/>
</dbReference>
<keyword evidence="2" id="KW-1185">Reference proteome</keyword>
<evidence type="ECO:0008006" key="3">
    <source>
        <dbReference type="Google" id="ProtNLM"/>
    </source>
</evidence>
<dbReference type="Proteomes" id="UP000024836">
    <property type="component" value="Unassembled WGS sequence"/>
</dbReference>
<dbReference type="AlphaFoldDB" id="A0A058ZKY1"/>
<evidence type="ECO:0000313" key="2">
    <source>
        <dbReference type="Proteomes" id="UP000024836"/>
    </source>
</evidence>
<name>A0A058ZKY1_9RHOB</name>
<dbReference type="STRING" id="1461693.ATO10_07687"/>
<dbReference type="GO" id="GO:0000160">
    <property type="term" value="P:phosphorelay signal transduction system"/>
    <property type="evidence" value="ECO:0007669"/>
    <property type="project" value="InterPro"/>
</dbReference>
<sequence length="120" mass="13313">MLWLEDEPLHLDPERMAGFYVDLGEAQAQVAMARSMSALRRKLGRAAMHNANENWNSLARTARSIATIADPLGLSSLSAVARDVARTAEAEDHVALAATMARLERVSDRSFKMMSQMQHF</sequence>
<accession>A0A058ZKY1</accession>
<reference evidence="1 2" key="1">
    <citation type="submission" date="2013-04" db="EMBL/GenBank/DDBJ databases">
        <title>Shimia sp. 22II-S11-Z10 Genome Sequencing.</title>
        <authorList>
            <person name="Lai Q."/>
            <person name="Li G."/>
            <person name="Shao Z."/>
        </authorList>
    </citation>
    <scope>NUCLEOTIDE SEQUENCE [LARGE SCALE GENOMIC DNA]</scope>
    <source>
        <strain evidence="2">22II-S11-Z10</strain>
    </source>
</reference>
<dbReference type="EMBL" id="AQQY01000004">
    <property type="protein sequence ID" value="KCV82254.1"/>
    <property type="molecule type" value="Genomic_DNA"/>
</dbReference>
<comment type="caution">
    <text evidence="1">The sequence shown here is derived from an EMBL/GenBank/DDBJ whole genome shotgun (WGS) entry which is preliminary data.</text>
</comment>
<dbReference type="SUPFAM" id="SSF47226">
    <property type="entry name" value="Histidine-containing phosphotransfer domain, HPT domain"/>
    <property type="match status" value="1"/>
</dbReference>
<gene>
    <name evidence="1" type="ORF">ATO10_07687</name>
</gene>